<evidence type="ECO:0000256" key="9">
    <source>
        <dbReference type="PROSITE-ProRule" id="PRU10141"/>
    </source>
</evidence>
<organism evidence="11 12">
    <name type="scientific">Malassezia arunalokei</name>
    <dbReference type="NCBI Taxonomy" id="1514897"/>
    <lineage>
        <taxon>Eukaryota</taxon>
        <taxon>Fungi</taxon>
        <taxon>Dikarya</taxon>
        <taxon>Basidiomycota</taxon>
        <taxon>Ustilaginomycotina</taxon>
        <taxon>Malasseziomycetes</taxon>
        <taxon>Malasseziales</taxon>
        <taxon>Malasseziaceae</taxon>
        <taxon>Malassezia</taxon>
    </lineage>
</organism>
<evidence type="ECO:0000256" key="2">
    <source>
        <dbReference type="ARBA" id="ARBA00022527"/>
    </source>
</evidence>
<accession>A0AAJ6CL23</accession>
<dbReference type="SUPFAM" id="SSF56112">
    <property type="entry name" value="Protein kinase-like (PK-like)"/>
    <property type="match status" value="1"/>
</dbReference>
<evidence type="ECO:0000256" key="7">
    <source>
        <dbReference type="ARBA" id="ARBA00047899"/>
    </source>
</evidence>
<evidence type="ECO:0000256" key="4">
    <source>
        <dbReference type="ARBA" id="ARBA00022741"/>
    </source>
</evidence>
<keyword evidence="6 9" id="KW-0067">ATP-binding</keyword>
<dbReference type="EMBL" id="CP119918">
    <property type="protein sequence ID" value="WFD15442.1"/>
    <property type="molecule type" value="Genomic_DNA"/>
</dbReference>
<evidence type="ECO:0000313" key="12">
    <source>
        <dbReference type="Proteomes" id="UP001217582"/>
    </source>
</evidence>
<evidence type="ECO:0000256" key="3">
    <source>
        <dbReference type="ARBA" id="ARBA00022679"/>
    </source>
</evidence>
<dbReference type="FunFam" id="1.10.510.10:FF:000571">
    <property type="entry name" value="Maternal embryonic leucine zipper kinase"/>
    <property type="match status" value="1"/>
</dbReference>
<keyword evidence="2 11" id="KW-0723">Serine/threonine-protein kinase</keyword>
<protein>
    <recommendedName>
        <fullName evidence="1">non-specific serine/threonine protein kinase</fullName>
        <ecNumber evidence="1">2.7.11.1</ecNumber>
    </recommendedName>
</protein>
<sequence>MPPATRPTSSIGQEYPTVLGYKIVQLLGGGGFSRVFRAVNPESEAHPQAAVKVVSYVSTTQRQPIDRRALQKEVQIHSILKHDNVLAFLGSVEYAASAPDNYVRGLYILLELCAGGDLFDKIAPDVGVDEDLAHFYFTQLMAGLTYIHGQGVTHRDIKPENMLLDAQGNLKIADFGLCSVYKYKGRERTLHGTCGSLPYIAPEMNGRPYQGEPVDVWSSGVVLFALLVGNTPWDEPTQRSPEYHAYLSGELLRMDPWTRISVDALSLLRRMMHPDPSRRASLAQIQRHRWFTRSNPLLEAGKCSDPVSLAERLLHGLIVSGDMHLHTDGQRATLPAHPSLSQPEALPRHPLALSAHDIPSSTAQPGRMSTAITTQMPRTQAADEFTQALGYFTQSSAAPMGMVLQLTRFYSTADPPAISAAVTAALEAQKAQYSVEAMADDTTSDWLESHDENVSTASLQGARGARIRLSVVDRRKCALKGEVRIERVAELPPDVGVHAGQPGCFVLVRRSKGNPLEWRRLFRELCKHPQVRPHIA</sequence>
<keyword evidence="3 11" id="KW-0808">Transferase</keyword>
<dbReference type="PANTHER" id="PTHR43895:SF32">
    <property type="entry name" value="SERINE_THREONINE-PROTEIN KINASE CHK1"/>
    <property type="match status" value="1"/>
</dbReference>
<name>A0AAJ6CL23_9BASI</name>
<dbReference type="Proteomes" id="UP001217582">
    <property type="component" value="Chromosome 3"/>
</dbReference>
<dbReference type="SMART" id="SM00220">
    <property type="entry name" value="S_TKc"/>
    <property type="match status" value="1"/>
</dbReference>
<keyword evidence="5 11" id="KW-0418">Kinase</keyword>
<evidence type="ECO:0000256" key="6">
    <source>
        <dbReference type="ARBA" id="ARBA00022840"/>
    </source>
</evidence>
<dbReference type="EC" id="2.7.11.1" evidence="1"/>
<dbReference type="GO" id="GO:0004674">
    <property type="term" value="F:protein serine/threonine kinase activity"/>
    <property type="evidence" value="ECO:0007669"/>
    <property type="project" value="UniProtKB-KW"/>
</dbReference>
<dbReference type="GO" id="GO:0007095">
    <property type="term" value="P:mitotic G2 DNA damage checkpoint signaling"/>
    <property type="evidence" value="ECO:0007669"/>
    <property type="project" value="TreeGrafter"/>
</dbReference>
<keyword evidence="12" id="KW-1185">Reference proteome</keyword>
<gene>
    <name evidence="11" type="primary">chk1</name>
    <name evidence="11" type="ORF">MARU1_001460</name>
</gene>
<evidence type="ECO:0000259" key="10">
    <source>
        <dbReference type="PROSITE" id="PS50011"/>
    </source>
</evidence>
<feature type="domain" description="Protein kinase" evidence="10">
    <location>
        <begin position="21"/>
        <end position="291"/>
    </location>
</feature>
<dbReference type="PROSITE" id="PS00108">
    <property type="entry name" value="PROTEIN_KINASE_ST"/>
    <property type="match status" value="1"/>
</dbReference>
<dbReference type="GO" id="GO:0005737">
    <property type="term" value="C:cytoplasm"/>
    <property type="evidence" value="ECO:0007669"/>
    <property type="project" value="TreeGrafter"/>
</dbReference>
<dbReference type="InterPro" id="IPR017441">
    <property type="entry name" value="Protein_kinase_ATP_BS"/>
</dbReference>
<proteinExistence type="predicted"/>
<comment type="catalytic activity">
    <reaction evidence="7">
        <text>L-threonyl-[protein] + ATP = O-phospho-L-threonyl-[protein] + ADP + H(+)</text>
        <dbReference type="Rhea" id="RHEA:46608"/>
        <dbReference type="Rhea" id="RHEA-COMP:11060"/>
        <dbReference type="Rhea" id="RHEA-COMP:11605"/>
        <dbReference type="ChEBI" id="CHEBI:15378"/>
        <dbReference type="ChEBI" id="CHEBI:30013"/>
        <dbReference type="ChEBI" id="CHEBI:30616"/>
        <dbReference type="ChEBI" id="CHEBI:61977"/>
        <dbReference type="ChEBI" id="CHEBI:456216"/>
        <dbReference type="EC" id="2.7.11.1"/>
    </reaction>
</comment>
<feature type="binding site" evidence="9">
    <location>
        <position position="52"/>
    </location>
    <ligand>
        <name>ATP</name>
        <dbReference type="ChEBI" id="CHEBI:30616"/>
    </ligand>
</feature>
<dbReference type="GO" id="GO:0035861">
    <property type="term" value="C:site of double-strand break"/>
    <property type="evidence" value="ECO:0007669"/>
    <property type="project" value="TreeGrafter"/>
</dbReference>
<dbReference type="InterPro" id="IPR008271">
    <property type="entry name" value="Ser/Thr_kinase_AS"/>
</dbReference>
<reference evidence="11 12" key="1">
    <citation type="submission" date="2023-03" db="EMBL/GenBank/DDBJ databases">
        <title>Mating type loci evolution in Malassezia.</title>
        <authorList>
            <person name="Coelho M.A."/>
        </authorList>
    </citation>
    <scope>NUCLEOTIDE SEQUENCE [LARGE SCALE GENOMIC DNA]</scope>
    <source>
        <strain evidence="11 12">CBS 13387</strain>
    </source>
</reference>
<dbReference type="Gene3D" id="1.10.510.10">
    <property type="entry name" value="Transferase(Phosphotransferase) domain 1"/>
    <property type="match status" value="1"/>
</dbReference>
<keyword evidence="4 9" id="KW-0547">Nucleotide-binding</keyword>
<dbReference type="GO" id="GO:0005524">
    <property type="term" value="F:ATP binding"/>
    <property type="evidence" value="ECO:0007669"/>
    <property type="project" value="UniProtKB-UniRule"/>
</dbReference>
<dbReference type="GO" id="GO:0005634">
    <property type="term" value="C:nucleus"/>
    <property type="evidence" value="ECO:0007669"/>
    <property type="project" value="TreeGrafter"/>
</dbReference>
<evidence type="ECO:0000256" key="5">
    <source>
        <dbReference type="ARBA" id="ARBA00022777"/>
    </source>
</evidence>
<dbReference type="InterPro" id="IPR000719">
    <property type="entry name" value="Prot_kinase_dom"/>
</dbReference>
<evidence type="ECO:0000256" key="8">
    <source>
        <dbReference type="ARBA" id="ARBA00048679"/>
    </source>
</evidence>
<evidence type="ECO:0000313" key="11">
    <source>
        <dbReference type="EMBL" id="WFD15442.1"/>
    </source>
</evidence>
<dbReference type="InterPro" id="IPR011009">
    <property type="entry name" value="Kinase-like_dom_sf"/>
</dbReference>
<comment type="catalytic activity">
    <reaction evidence="8">
        <text>L-seryl-[protein] + ATP = O-phospho-L-seryl-[protein] + ADP + H(+)</text>
        <dbReference type="Rhea" id="RHEA:17989"/>
        <dbReference type="Rhea" id="RHEA-COMP:9863"/>
        <dbReference type="Rhea" id="RHEA-COMP:11604"/>
        <dbReference type="ChEBI" id="CHEBI:15378"/>
        <dbReference type="ChEBI" id="CHEBI:29999"/>
        <dbReference type="ChEBI" id="CHEBI:30616"/>
        <dbReference type="ChEBI" id="CHEBI:83421"/>
        <dbReference type="ChEBI" id="CHEBI:456216"/>
        <dbReference type="EC" id="2.7.11.1"/>
    </reaction>
</comment>
<dbReference type="AlphaFoldDB" id="A0AAJ6CL23"/>
<evidence type="ECO:0000256" key="1">
    <source>
        <dbReference type="ARBA" id="ARBA00012513"/>
    </source>
</evidence>
<dbReference type="PROSITE" id="PS00107">
    <property type="entry name" value="PROTEIN_KINASE_ATP"/>
    <property type="match status" value="1"/>
</dbReference>
<dbReference type="PANTHER" id="PTHR43895">
    <property type="entry name" value="CALCIUM/CALMODULIN-DEPENDENT PROTEIN KINASE KINASE-RELATED"/>
    <property type="match status" value="1"/>
</dbReference>
<dbReference type="Pfam" id="PF00069">
    <property type="entry name" value="Pkinase"/>
    <property type="match status" value="1"/>
</dbReference>
<dbReference type="PROSITE" id="PS50011">
    <property type="entry name" value="PROTEIN_KINASE_DOM"/>
    <property type="match status" value="1"/>
</dbReference>